<evidence type="ECO:0000256" key="1">
    <source>
        <dbReference type="ARBA" id="ARBA00003973"/>
    </source>
</evidence>
<dbReference type="RefSeq" id="WP_204517875.1">
    <property type="nucleotide sequence ID" value="NZ_BAABIN010000020.1"/>
</dbReference>
<sequence length="172" mass="19718">MNVPNLLTLFRIVLIPVYLYIFFLPGSYHTHIAFGILVLAGLTDIVDGYIARKYKLVTSFGTMMDPLADKLMMMAVIFSLLFTERISVWAALFFFARDLGMIVVSAFFHFRGKKTVPANVFGKITTVLFYITFPLLMFEVPYAEPLLWLVIAFSFVTSAVYVIKFRLLNRML</sequence>
<comment type="pathway">
    <text evidence="3">Lipid metabolism.</text>
</comment>
<feature type="transmembrane region" description="Helical" evidence="15">
    <location>
        <begin position="7"/>
        <end position="26"/>
    </location>
</feature>
<feature type="transmembrane region" description="Helical" evidence="15">
    <location>
        <begin position="120"/>
        <end position="140"/>
    </location>
</feature>
<comment type="caution">
    <text evidence="16">The sequence shown here is derived from an EMBL/GenBank/DDBJ whole genome shotgun (WGS) entry which is preliminary data.</text>
</comment>
<evidence type="ECO:0000313" key="16">
    <source>
        <dbReference type="EMBL" id="MBM7590156.1"/>
    </source>
</evidence>
<dbReference type="EMBL" id="JAFBEB010000005">
    <property type="protein sequence ID" value="MBM7590156.1"/>
    <property type="molecule type" value="Genomic_DNA"/>
</dbReference>
<dbReference type="Pfam" id="PF01066">
    <property type="entry name" value="CDP-OH_P_transf"/>
    <property type="match status" value="1"/>
</dbReference>
<keyword evidence="11" id="KW-0594">Phospholipid biosynthesis</keyword>
<evidence type="ECO:0000256" key="15">
    <source>
        <dbReference type="SAM" id="Phobius"/>
    </source>
</evidence>
<dbReference type="PROSITE" id="PS00379">
    <property type="entry name" value="CDP_ALCOHOL_P_TRANSF"/>
    <property type="match status" value="1"/>
</dbReference>
<keyword evidence="10 15" id="KW-0472">Membrane</keyword>
<dbReference type="PANTHER" id="PTHR14269">
    <property type="entry name" value="CDP-DIACYLGLYCEROL--GLYCEROL-3-PHOSPHATE 3-PHOSPHATIDYLTRANSFERASE-RELATED"/>
    <property type="match status" value="1"/>
</dbReference>
<dbReference type="AlphaFoldDB" id="A0A938XYG7"/>
<comment type="function">
    <text evidence="1">This protein catalyzes the committed step to the synthesis of the acidic phospholipids.</text>
</comment>
<dbReference type="InterPro" id="IPR050324">
    <property type="entry name" value="CDP-alcohol_PTase-I"/>
</dbReference>
<keyword evidence="7 15" id="KW-0812">Transmembrane</keyword>
<dbReference type="InterPro" id="IPR004570">
    <property type="entry name" value="Phosphatidylglycerol_P_synth"/>
</dbReference>
<name>A0A938XYG7_9BACL</name>
<keyword evidence="6 14" id="KW-0808">Transferase</keyword>
<keyword evidence="9" id="KW-0443">Lipid metabolism</keyword>
<evidence type="ECO:0000256" key="14">
    <source>
        <dbReference type="RuleBase" id="RU003750"/>
    </source>
</evidence>
<dbReference type="InterPro" id="IPR048254">
    <property type="entry name" value="CDP_ALCOHOL_P_TRANSF_CS"/>
</dbReference>
<feature type="transmembrane region" description="Helical" evidence="15">
    <location>
        <begin position="146"/>
        <end position="163"/>
    </location>
</feature>
<proteinExistence type="inferred from homology"/>
<evidence type="ECO:0000256" key="7">
    <source>
        <dbReference type="ARBA" id="ARBA00022692"/>
    </source>
</evidence>
<dbReference type="PANTHER" id="PTHR14269:SF11">
    <property type="entry name" value="CDP-DIACYLGLYCEROL--GLYCEROL-3-PHOSPHATE 3-PHOSPHATIDYLTRANSFERASE"/>
    <property type="match status" value="1"/>
</dbReference>
<gene>
    <name evidence="16" type="ORF">JOD01_001760</name>
</gene>
<evidence type="ECO:0000256" key="9">
    <source>
        <dbReference type="ARBA" id="ARBA00023098"/>
    </source>
</evidence>
<comment type="subcellular location">
    <subcellularLocation>
        <location evidence="2">Membrane</location>
        <topology evidence="2">Multi-pass membrane protein</topology>
    </subcellularLocation>
</comment>
<dbReference type="PIRSF" id="PIRSF000847">
    <property type="entry name" value="Phos_ph_gly_syn"/>
    <property type="match status" value="1"/>
</dbReference>
<evidence type="ECO:0000313" key="17">
    <source>
        <dbReference type="Proteomes" id="UP000717624"/>
    </source>
</evidence>
<dbReference type="InterPro" id="IPR000462">
    <property type="entry name" value="CDP-OH_P_trans"/>
</dbReference>
<dbReference type="GO" id="GO:0008444">
    <property type="term" value="F:CDP-diacylglycerol-glycerol-3-phosphate 3-phosphatidyltransferase activity"/>
    <property type="evidence" value="ECO:0007669"/>
    <property type="project" value="InterPro"/>
</dbReference>
<keyword evidence="8 15" id="KW-1133">Transmembrane helix</keyword>
<evidence type="ECO:0000256" key="12">
    <source>
        <dbReference type="ARBA" id="ARBA00023264"/>
    </source>
</evidence>
<feature type="transmembrane region" description="Helical" evidence="15">
    <location>
        <begin position="88"/>
        <end position="108"/>
    </location>
</feature>
<evidence type="ECO:0000256" key="10">
    <source>
        <dbReference type="ARBA" id="ARBA00023136"/>
    </source>
</evidence>
<evidence type="ECO:0000256" key="2">
    <source>
        <dbReference type="ARBA" id="ARBA00004141"/>
    </source>
</evidence>
<organism evidence="16 17">
    <name type="scientific">Brevibacillus fulvus</name>
    <dbReference type="NCBI Taxonomy" id="1125967"/>
    <lineage>
        <taxon>Bacteria</taxon>
        <taxon>Bacillati</taxon>
        <taxon>Bacillota</taxon>
        <taxon>Bacilli</taxon>
        <taxon>Bacillales</taxon>
        <taxon>Paenibacillaceae</taxon>
        <taxon>Brevibacillus</taxon>
    </lineage>
</organism>
<keyword evidence="5" id="KW-0444">Lipid biosynthesis</keyword>
<evidence type="ECO:0000256" key="6">
    <source>
        <dbReference type="ARBA" id="ARBA00022679"/>
    </source>
</evidence>
<dbReference type="GO" id="GO:0016020">
    <property type="term" value="C:membrane"/>
    <property type="evidence" value="ECO:0007669"/>
    <property type="project" value="UniProtKB-SubCell"/>
</dbReference>
<keyword evidence="12" id="KW-1208">Phospholipid metabolism</keyword>
<reference evidence="16" key="1">
    <citation type="submission" date="2021-01" db="EMBL/GenBank/DDBJ databases">
        <title>Genomic Encyclopedia of Type Strains, Phase IV (KMG-IV): sequencing the most valuable type-strain genomes for metagenomic binning, comparative biology and taxonomic classification.</title>
        <authorList>
            <person name="Goeker M."/>
        </authorList>
    </citation>
    <scope>NUCLEOTIDE SEQUENCE</scope>
    <source>
        <strain evidence="16">DSM 25523</strain>
    </source>
</reference>
<evidence type="ECO:0000256" key="8">
    <source>
        <dbReference type="ARBA" id="ARBA00022989"/>
    </source>
</evidence>
<dbReference type="Proteomes" id="UP000717624">
    <property type="component" value="Unassembled WGS sequence"/>
</dbReference>
<evidence type="ECO:0000256" key="13">
    <source>
        <dbReference type="ARBA" id="ARBA00033018"/>
    </source>
</evidence>
<dbReference type="Gene3D" id="1.20.120.1760">
    <property type="match status" value="1"/>
</dbReference>
<comment type="similarity">
    <text evidence="4 14">Belongs to the CDP-alcohol phosphatidyltransferase class-I family.</text>
</comment>
<keyword evidence="17" id="KW-1185">Reference proteome</keyword>
<feature type="transmembrane region" description="Helical" evidence="15">
    <location>
        <begin position="63"/>
        <end position="82"/>
    </location>
</feature>
<accession>A0A938XYG7</accession>
<evidence type="ECO:0000256" key="3">
    <source>
        <dbReference type="ARBA" id="ARBA00005189"/>
    </source>
</evidence>
<evidence type="ECO:0000256" key="4">
    <source>
        <dbReference type="ARBA" id="ARBA00010441"/>
    </source>
</evidence>
<protein>
    <recommendedName>
        <fullName evidence="13">Phosphatidylglycerophosphate synthase</fullName>
    </recommendedName>
</protein>
<feature type="transmembrane region" description="Helical" evidence="15">
    <location>
        <begin position="32"/>
        <end position="51"/>
    </location>
</feature>
<dbReference type="InterPro" id="IPR043130">
    <property type="entry name" value="CDP-OH_PTrfase_TM_dom"/>
</dbReference>
<dbReference type="GO" id="GO:0046474">
    <property type="term" value="P:glycerophospholipid biosynthetic process"/>
    <property type="evidence" value="ECO:0007669"/>
    <property type="project" value="TreeGrafter"/>
</dbReference>
<evidence type="ECO:0000256" key="5">
    <source>
        <dbReference type="ARBA" id="ARBA00022516"/>
    </source>
</evidence>
<evidence type="ECO:0000256" key="11">
    <source>
        <dbReference type="ARBA" id="ARBA00023209"/>
    </source>
</evidence>